<dbReference type="Pfam" id="PF01762">
    <property type="entry name" value="Galactosyl_T"/>
    <property type="match status" value="1"/>
</dbReference>
<keyword evidence="12" id="KW-1185">Reference proteome</keyword>
<keyword evidence="7" id="KW-0333">Golgi apparatus</keyword>
<feature type="domain" description="Galectin" evidence="10">
    <location>
        <begin position="1"/>
        <end position="127"/>
    </location>
</feature>
<dbReference type="Gene3D" id="3.90.550.50">
    <property type="match status" value="1"/>
</dbReference>
<keyword evidence="2" id="KW-0328">Glycosyltransferase</keyword>
<keyword evidence="6" id="KW-1133">Transmembrane helix</keyword>
<comment type="subcellular location">
    <subcellularLocation>
        <location evidence="1">Golgi apparatus membrane</location>
        <topology evidence="1">Single-pass type II membrane protein</topology>
    </subcellularLocation>
</comment>
<comment type="caution">
    <text evidence="11">The sequence shown here is derived from an EMBL/GenBank/DDBJ whole genome shotgun (WGS) entry which is preliminary data.</text>
</comment>
<dbReference type="Proteomes" id="UP000297741">
    <property type="component" value="Unassembled WGS sequence"/>
</dbReference>
<dbReference type="SUPFAM" id="SSF49899">
    <property type="entry name" value="Concanavalin A-like lectins/glucanases"/>
    <property type="match status" value="1"/>
</dbReference>
<keyword evidence="5" id="KW-0735">Signal-anchor</keyword>
<dbReference type="Pfam" id="PF13704">
    <property type="entry name" value="Glyco_tranf_2_4"/>
    <property type="match status" value="1"/>
</dbReference>
<organism evidence="11 12">
    <name type="scientific">Pseudotabrizicola sediminis</name>
    <dbReference type="NCBI Taxonomy" id="2486418"/>
    <lineage>
        <taxon>Bacteria</taxon>
        <taxon>Pseudomonadati</taxon>
        <taxon>Pseudomonadota</taxon>
        <taxon>Alphaproteobacteria</taxon>
        <taxon>Rhodobacterales</taxon>
        <taxon>Paracoccaceae</taxon>
        <taxon>Pseudotabrizicola</taxon>
    </lineage>
</organism>
<reference evidence="11 12" key="1">
    <citation type="submission" date="2018-11" db="EMBL/GenBank/DDBJ databases">
        <title>Tabrizicola sp. isolated from sediment of alpine lake.</title>
        <authorList>
            <person name="Liu Z."/>
        </authorList>
    </citation>
    <scope>NUCLEOTIDE SEQUENCE [LARGE SCALE GENOMIC DNA]</scope>
    <source>
        <strain evidence="11 12">DRYC-M-16</strain>
    </source>
</reference>
<proteinExistence type="predicted"/>
<protein>
    <recommendedName>
        <fullName evidence="10">Galectin domain-containing protein</fullName>
    </recommendedName>
</protein>
<gene>
    <name evidence="11" type="ORF">EEB11_04965</name>
</gene>
<evidence type="ECO:0000256" key="3">
    <source>
        <dbReference type="ARBA" id="ARBA00022679"/>
    </source>
</evidence>
<evidence type="ECO:0000256" key="7">
    <source>
        <dbReference type="ARBA" id="ARBA00023034"/>
    </source>
</evidence>
<evidence type="ECO:0000256" key="2">
    <source>
        <dbReference type="ARBA" id="ARBA00022676"/>
    </source>
</evidence>
<evidence type="ECO:0000256" key="1">
    <source>
        <dbReference type="ARBA" id="ARBA00004323"/>
    </source>
</evidence>
<dbReference type="PROSITE" id="PS51304">
    <property type="entry name" value="GALECTIN"/>
    <property type="match status" value="1"/>
</dbReference>
<evidence type="ECO:0000256" key="5">
    <source>
        <dbReference type="ARBA" id="ARBA00022968"/>
    </source>
</evidence>
<feature type="region of interest" description="Disordered" evidence="9">
    <location>
        <begin position="901"/>
        <end position="926"/>
    </location>
</feature>
<evidence type="ECO:0000259" key="10">
    <source>
        <dbReference type="PROSITE" id="PS51304"/>
    </source>
</evidence>
<sequence>MIPFRTANGATFRCQIDPDWTSYANLNFYTAEQGQIPFHLSLRLADSLAVINQKDARGWHREDHIALTFPPRRFPVTLSFDAHAVTVDVDGVQLGRFPRLPRFDRTARFLLRRGYPRLRQITLCTAEGAVPWETVETRDHTFDRLWNDVRPGAGLVLTDRMELAERLPRGQTDPRHAVILPGSAAPVALRPATQAPSSVPNTFALPEGVAAVLVPGRIWLTTGPDAAAELPVIDLLTGHARPPLRIDRTALAQRLLRQTRSGGIANDDIAALQAIEHVCHSGIWPTLDPQVHSTLVAAAARLGLSGFLTKAIGTTPPAMVPQTAPSASPLAGLTADLSRLLATSPDRAALADWLATALPPHAATEAEDLALTLCPSFCEHDAFDLLHAALSARGLPPVRPSDDVGYVSLRLPFQLLDGDYDQVISRLYLLASRDGGWLASAAVGWIARTIASPGSLPIPERQRLAIINAFCTLLTAQAKDPWGRTPCHGLMDGLLALLRQLARLPPDLRGTLEQTALTAYGLSPRFWSRLPSAVDHATLSAFAPGLLTAGRAFVRLTDPADAAAALSALHTLKAEGVAAAALCLHPAAGLRQTAPWHPDLLLRDLFRPGATDDPDFDVRSAIARSQPTIGRAPRPAPFEALERKLGQTAFDLITHWHTTAPPQRLARLDAVLTDALALSGSAAGHVGLAVSLGLIRALRDDQAAVSLGLAGLRQMVTAAQVTPDALASAAATPALQAVRADPHLGPLVHAALGLSAPPPVQSPHASPPTGAASALFNTVVVVMSCHPNFATRIAALRRGWLADLTRLGIPYIVVVGGSTDPQPAADVICLNAPDDYEGLPQKSLAAIAHVHQHFPGRRMLKVDDDCFLDVDEYFFSLSSLKADYYGRPLARARGQMDRSWHMGKSSSLRGRHDLDKSPEPSTYADGGSGYLLSPAAINALLTRAATAEGQRLIDASFMEDKLVGDLLALSGIRVTGDDYRVHVLRRARAGGLLVPKWENTCLPFAGSGVKLAHLDGHDLQNLAVRTAKTRRPATEKIWPTLIPARLGAQSHALDLISPPARFDRARKAPLAVVACLRNEIAMLPHFLAHYRALGVDSFLIADNGSDDGTLEHLAVQPDVALFTVDSDYSQSHYGVLWQQALLAQRTGLWSVVADADELMTWTADATGDLHGLLSGPDFTDHDAARVFMLDMYPQGPLSGTDFTDQPPFTAAPFIDRDPFLTTALGRGPFSDAHTFTSATRHRLLPGSRPELFVAQKIALLRYQPWMRLSDGLHYVAETRLSPRALLFGHFKYTAAFRAKAVAEVARGQHFNNAEEYRKYLTLISEGRETIYDPTLSVRWTDSPFVQSVLSTGKPPAP</sequence>
<dbReference type="RefSeq" id="WP_135429325.1">
    <property type="nucleotide sequence ID" value="NZ_RPEM01000003.1"/>
</dbReference>
<evidence type="ECO:0000256" key="4">
    <source>
        <dbReference type="ARBA" id="ARBA00022692"/>
    </source>
</evidence>
<dbReference type="InterPro" id="IPR001079">
    <property type="entry name" value="Galectin_CRD"/>
</dbReference>
<dbReference type="InterPro" id="IPR013320">
    <property type="entry name" value="ConA-like_dom_sf"/>
</dbReference>
<evidence type="ECO:0000256" key="8">
    <source>
        <dbReference type="ARBA" id="ARBA00023136"/>
    </source>
</evidence>
<keyword evidence="3" id="KW-0808">Transferase</keyword>
<dbReference type="EMBL" id="RPEM01000003">
    <property type="protein sequence ID" value="TGD44067.1"/>
    <property type="molecule type" value="Genomic_DNA"/>
</dbReference>
<evidence type="ECO:0000313" key="12">
    <source>
        <dbReference type="Proteomes" id="UP000297741"/>
    </source>
</evidence>
<dbReference type="Gene3D" id="2.60.120.200">
    <property type="match status" value="1"/>
</dbReference>
<evidence type="ECO:0000313" key="11">
    <source>
        <dbReference type="EMBL" id="TGD44067.1"/>
    </source>
</evidence>
<name>A0ABY2KN49_9RHOB</name>
<keyword evidence="4" id="KW-0812">Transmembrane</keyword>
<keyword evidence="8" id="KW-0472">Membrane</keyword>
<evidence type="ECO:0000256" key="6">
    <source>
        <dbReference type="ARBA" id="ARBA00022989"/>
    </source>
</evidence>
<evidence type="ECO:0000256" key="9">
    <source>
        <dbReference type="SAM" id="MobiDB-lite"/>
    </source>
</evidence>
<accession>A0ABY2KN49</accession>
<dbReference type="InterPro" id="IPR002659">
    <property type="entry name" value="Glyco_trans_31"/>
</dbReference>